<dbReference type="AlphaFoldDB" id="A0A660SFG6"/>
<dbReference type="SUPFAM" id="SSF82653">
    <property type="entry name" value="Probable GTPase Der, C-terminal domain"/>
    <property type="match status" value="1"/>
</dbReference>
<dbReference type="Proteomes" id="UP000268469">
    <property type="component" value="Unassembled WGS sequence"/>
</dbReference>
<name>A0A660SFG6_UNCW3</name>
<comment type="caution">
    <text evidence="2">The sequence shown here is derived from an EMBL/GenBank/DDBJ whole genome shotgun (WGS) entry which is preliminary data.</text>
</comment>
<dbReference type="PANTHER" id="PTHR43834:SF6">
    <property type="entry name" value="GTPASE DER"/>
    <property type="match status" value="1"/>
</dbReference>
<accession>A0A660SFG6</accession>
<dbReference type="InterPro" id="IPR015946">
    <property type="entry name" value="KH_dom-like_a/b"/>
</dbReference>
<proteinExistence type="predicted"/>
<sequence length="108" mass="12466">LIDGPIIPISARTGKNLEELMRAAIETDAEGKKRIDDETLKEIVTSLPPPPGGNRILSLYQVGTRPPLFEVRSKDELPTTYLRFLRRKLREYFRFFGQPIVLKTRWGR</sequence>
<evidence type="ECO:0000313" key="3">
    <source>
        <dbReference type="Proteomes" id="UP000268469"/>
    </source>
</evidence>
<dbReference type="PANTHER" id="PTHR43834">
    <property type="entry name" value="GTPASE DER"/>
    <property type="match status" value="1"/>
</dbReference>
<dbReference type="EMBL" id="QNBE01000079">
    <property type="protein sequence ID" value="RKX69534.1"/>
    <property type="molecule type" value="Genomic_DNA"/>
</dbReference>
<feature type="domain" description="GTPase Der C-terminal KH-domain-like" evidence="1">
    <location>
        <begin position="38"/>
        <end position="105"/>
    </location>
</feature>
<protein>
    <submittedName>
        <fullName evidence="2">Ribosome biogenesis GTPase Der</fullName>
    </submittedName>
</protein>
<dbReference type="InterPro" id="IPR032859">
    <property type="entry name" value="KH_dom-like"/>
</dbReference>
<gene>
    <name evidence="2" type="primary">engA</name>
    <name evidence="2" type="ORF">DRP53_07860</name>
</gene>
<dbReference type="Gene3D" id="3.30.300.20">
    <property type="match status" value="1"/>
</dbReference>
<evidence type="ECO:0000313" key="2">
    <source>
        <dbReference type="EMBL" id="RKX69534.1"/>
    </source>
</evidence>
<dbReference type="Pfam" id="PF14714">
    <property type="entry name" value="KH_dom-like"/>
    <property type="match status" value="1"/>
</dbReference>
<evidence type="ECO:0000259" key="1">
    <source>
        <dbReference type="Pfam" id="PF14714"/>
    </source>
</evidence>
<feature type="non-terminal residue" evidence="2">
    <location>
        <position position="1"/>
    </location>
</feature>
<organism evidence="2 3">
    <name type="scientific">candidate division WOR-3 bacterium</name>
    <dbReference type="NCBI Taxonomy" id="2052148"/>
    <lineage>
        <taxon>Bacteria</taxon>
        <taxon>Bacteria division WOR-3</taxon>
    </lineage>
</organism>
<reference evidence="2 3" key="1">
    <citation type="submission" date="2018-06" db="EMBL/GenBank/DDBJ databases">
        <title>Extensive metabolic versatility and redundancy in microbially diverse, dynamic hydrothermal sediments.</title>
        <authorList>
            <person name="Dombrowski N."/>
            <person name="Teske A."/>
            <person name="Baker B.J."/>
        </authorList>
    </citation>
    <scope>NUCLEOTIDE SEQUENCE [LARGE SCALE GENOMIC DNA]</scope>
    <source>
        <strain evidence="2">B36_G15</strain>
    </source>
</reference>